<evidence type="ECO:0000313" key="4">
    <source>
        <dbReference type="Proteomes" id="UP000600247"/>
    </source>
</evidence>
<comment type="caution">
    <text evidence="3">The sequence shown here is derived from an EMBL/GenBank/DDBJ whole genome shotgun (WGS) entry which is preliminary data.</text>
</comment>
<evidence type="ECO:0000259" key="2">
    <source>
        <dbReference type="PROSITE" id="PS50853"/>
    </source>
</evidence>
<feature type="compositionally biased region" description="Pro residues" evidence="1">
    <location>
        <begin position="146"/>
        <end position="164"/>
    </location>
</feature>
<dbReference type="PROSITE" id="PS50853">
    <property type="entry name" value="FN3"/>
    <property type="match status" value="1"/>
</dbReference>
<dbReference type="SUPFAM" id="SSF49299">
    <property type="entry name" value="PKD domain"/>
    <property type="match status" value="1"/>
</dbReference>
<gene>
    <name evidence="3" type="ORF">GCM10010918_15900</name>
</gene>
<sequence>MLTKTDWSAETYYYEGEVRVTYEKLPPKDKPLVDCSCAADPSTVQFADRDIAATSTLTAAVAQKGSLRVKEWKLYGRLADGTQLQTQTLGALDKVTYKFSFNIPKAKMIDVDTYTETYVMRAVIYFTDGSSAEDVIECSTVISRPGAPPQPSPGSTPEPTPKPKPVLKINANWSPVSIFTGETSTLDAMGENFNDWSWTFSENLDPKIMDKTGLQYPQIRFDEPGTYTAVIKATNEYGDEKSATAILYVNDPKPVAIISGVTRWIQGRPFPAPHHLNNSYTPLSSKGVTIDHSKSEKKYKKNDEAYYTVAPYLAVAPMELGNYTLAGKVYDSEGRTSEWTTYPLEVVPDEPPTVEIFASETGIRKSDLQLIINAQSPDGDTITRLSVEERYDQNNDGNFEDEAWKVIYNGVYKESVNVRYTTLGHRQYRATVTEDYGLTGTSNIAHTEIINLAPEVDFTANGITQQPDQGEESTVPIINYSPQSILRSWTLKRPYVGGSENKDGWKIDGNSLKTRNAVWASFDKPYNLAANLKKQPFWEIPAKPVGMYGWTVPGTASQVFPGYRMILHYTGSYNSYNQDESDGYLVEVDARTGKQLAEHRIPGRYSVNLIDYDSSGEKFYSYFDNNLYLLNLDGQILDIYPLFMVHGQDKSVTSGWGGPGMQFNFSKDKKTLYMAYGVTTKESNVYSQRRSIYVIKYSLAQKTLLWSSIIYQDDRELTLTNVRGIAVNDSGDVFVTYQYAPVMFTKQAYMNGFAALNANGIIKNSYQGPIGGISPPAVSDDGQYVYMSGVNAHNQSSDMWLYYFGLFVYNNATNQFYLSQTNSHSASGPHVSPTIYQNPVVRRDGTVYSPAYGTFTKTGVRIVGIDILNYNVGNDPTDPPEALPNEFEMNKSSYGANAYLQAFEQPNGKLVRMENWIRWQKGNNSGKYYTPFFALANGADVTSFLGEKTNQYYSNHDLFEGSTYYYQATTFNRASRVAPDGSVYLSATRTKLSTTTVGQIATSVIVPFIGESSGELPRLIDDNTVEIDSETWGGLLFDPNDKMRNQVLEFDVSVGGLNNDKSIGAAIQIQDEKNMYSMEWSPSKLSLFKVVNGIKTELGSTTMVRASSVPYKFKLETIAGTIRLSVNGVAKLEAVDNKFVRGSAGIMSLGQQQAAFSNVKRTNYGTTVPEETFEAVLIGEQIDYKKLFNDLEADPKNAEQWIYKHDPNYFANSLGLSQYVGKTLPQTLNSLDKPGLYEITYRAQDKLPSPFGSYQLFSAPVRKNLYVHRRPIAQPNVKFTGVVYPEGEALDYLANDASYDPDIPDRLADRIFRTRWADQPTWTTGERLLYSRPGVELIVQEQVKDLHGAWSYWGETRVYKDALPPVNQTKPRMTITVPNGTLAKPTVLITDPTVKWIYKDDENDPQELYRLIFTYVDNGKQAFYTQGIGDDVTYEVPIGTIDEGRLVKIHGYVYSNGVWSDASNTVYFILDLPPITTLLSFNGPKASEPVFTNNNRPELRVRVTDPENHPIASIDYEVFYNSTGTQVIDTNASTAATSYKPPAGLQEGLHHWRARANDGYLWGPYSTNGYFFVDTVRPDDVDEQLDIKPTSVIVKWNSFRDAQPSSGHAARTFYMQKVNPDRSVTAIDLNGDGTPEYSLPLPKTTNSYQVKGLIPGQEYRLTVIDHDVAGNEGQYAYIYFKTNSPPTGDFKWSPDPVFEGDTVRFYSIVSDPDRDNLDVVYELTSPRGVKKTFSYVLGYPYADTGPTYRMLDVGEWTIKLTVSDNLAPPVVVTKKLMVYELKLKGFVKHTPLWEQYRQAYNDARSPNDALIRPPHMFWAGEKFMLEAETSDTRTDTYAERVEVKMLRYTLDLTSQNGASTRWKGELWEESFEKLKNGTITFVFTVYYSNGIVKTDSVDVEISGTVYDYLQIHRVR</sequence>
<keyword evidence="4" id="KW-1185">Reference proteome</keyword>
<proteinExistence type="predicted"/>
<dbReference type="Gene3D" id="2.60.120.560">
    <property type="entry name" value="Exo-inulinase, domain 1"/>
    <property type="match status" value="1"/>
</dbReference>
<feature type="region of interest" description="Disordered" evidence="1">
    <location>
        <begin position="142"/>
        <end position="165"/>
    </location>
</feature>
<dbReference type="Proteomes" id="UP000600247">
    <property type="component" value="Unassembled WGS sequence"/>
</dbReference>
<dbReference type="InterPro" id="IPR011044">
    <property type="entry name" value="Quino_amine_DH_bsu"/>
</dbReference>
<dbReference type="InterPro" id="IPR013783">
    <property type="entry name" value="Ig-like_fold"/>
</dbReference>
<dbReference type="SUPFAM" id="SSF50969">
    <property type="entry name" value="YVTN repeat-like/Quinoprotein amine dehydrogenase"/>
    <property type="match status" value="1"/>
</dbReference>
<protein>
    <recommendedName>
        <fullName evidence="2">Fibronectin type-III domain-containing protein</fullName>
    </recommendedName>
</protein>
<dbReference type="SMART" id="SM00089">
    <property type="entry name" value="PKD"/>
    <property type="match status" value="2"/>
</dbReference>
<accession>A0A917GZA2</accession>
<feature type="domain" description="Fibronectin type-III" evidence="2">
    <location>
        <begin position="1577"/>
        <end position="1687"/>
    </location>
</feature>
<reference evidence="3 4" key="1">
    <citation type="journal article" date="2014" name="Int. J. Syst. Evol. Microbiol.">
        <title>Complete genome sequence of Corynebacterium casei LMG S-19264T (=DSM 44701T), isolated from a smear-ripened cheese.</title>
        <authorList>
            <consortium name="US DOE Joint Genome Institute (JGI-PGF)"/>
            <person name="Walter F."/>
            <person name="Albersmeier A."/>
            <person name="Kalinowski J."/>
            <person name="Ruckert C."/>
        </authorList>
    </citation>
    <scope>NUCLEOTIDE SEQUENCE [LARGE SCALE GENOMIC DNA]</scope>
    <source>
        <strain evidence="3 4">CGMCC 1.15286</strain>
    </source>
</reference>
<dbReference type="InterPro" id="IPR003961">
    <property type="entry name" value="FN3_dom"/>
</dbReference>
<dbReference type="EMBL" id="BMHY01000002">
    <property type="protein sequence ID" value="GGG62897.1"/>
    <property type="molecule type" value="Genomic_DNA"/>
</dbReference>
<dbReference type="RefSeq" id="WP_188888370.1">
    <property type="nucleotide sequence ID" value="NZ_BMHY01000002.1"/>
</dbReference>
<dbReference type="Gene3D" id="2.60.40.10">
    <property type="entry name" value="Immunoglobulins"/>
    <property type="match status" value="4"/>
</dbReference>
<dbReference type="InterPro" id="IPR035986">
    <property type="entry name" value="PKD_dom_sf"/>
</dbReference>
<evidence type="ECO:0000256" key="1">
    <source>
        <dbReference type="SAM" id="MobiDB-lite"/>
    </source>
</evidence>
<name>A0A917GZA2_9BACL</name>
<dbReference type="InterPro" id="IPR022409">
    <property type="entry name" value="PKD/Chitinase_dom"/>
</dbReference>
<organism evidence="3 4">
    <name type="scientific">Paenibacillus radicis</name>
    <name type="common">ex Gao et al. 2016</name>
    <dbReference type="NCBI Taxonomy" id="1737354"/>
    <lineage>
        <taxon>Bacteria</taxon>
        <taxon>Bacillati</taxon>
        <taxon>Bacillota</taxon>
        <taxon>Bacilli</taxon>
        <taxon>Bacillales</taxon>
        <taxon>Paenibacillaceae</taxon>
        <taxon>Paenibacillus</taxon>
    </lineage>
</organism>
<evidence type="ECO:0000313" key="3">
    <source>
        <dbReference type="EMBL" id="GGG62897.1"/>
    </source>
</evidence>